<dbReference type="AlphaFoldDB" id="A0A3M8BRU2"/>
<sequence length="107" mass="12002">MISLAAIPYLQTYVIEQGTKVLGFVSMVDNYLAALFIDVTQHNKGYGKQLLEFVKGQNEAIQLKVYQRNTNAIDFYLRMFAVKVGIDNVHPNGFSGCNRTPNPSQSK</sequence>
<dbReference type="CDD" id="cd04301">
    <property type="entry name" value="NAT_SF"/>
    <property type="match status" value="1"/>
</dbReference>
<comment type="caution">
    <text evidence="2">The sequence shown here is derived from an EMBL/GenBank/DDBJ whole genome shotgun (WGS) entry which is preliminary data.</text>
</comment>
<dbReference type="PROSITE" id="PS51186">
    <property type="entry name" value="GNAT"/>
    <property type="match status" value="1"/>
</dbReference>
<keyword evidence="3" id="KW-1185">Reference proteome</keyword>
<feature type="domain" description="N-acetyltransferase" evidence="1">
    <location>
        <begin position="1"/>
        <end position="107"/>
    </location>
</feature>
<protein>
    <submittedName>
        <fullName evidence="2">GNAT family N-acetyltransferase</fullName>
    </submittedName>
</protein>
<evidence type="ECO:0000313" key="3">
    <source>
        <dbReference type="Proteomes" id="UP000282028"/>
    </source>
</evidence>
<gene>
    <name evidence="2" type="ORF">EDM52_23565</name>
</gene>
<evidence type="ECO:0000259" key="1">
    <source>
        <dbReference type="PROSITE" id="PS51186"/>
    </source>
</evidence>
<dbReference type="InterPro" id="IPR016181">
    <property type="entry name" value="Acyl_CoA_acyltransferase"/>
</dbReference>
<dbReference type="Gene3D" id="3.40.630.30">
    <property type="match status" value="1"/>
</dbReference>
<dbReference type="EMBL" id="RHHR01000067">
    <property type="protein sequence ID" value="RNB66128.1"/>
    <property type="molecule type" value="Genomic_DNA"/>
</dbReference>
<dbReference type="SUPFAM" id="SSF55729">
    <property type="entry name" value="Acyl-CoA N-acyltransferases (Nat)"/>
    <property type="match status" value="1"/>
</dbReference>
<dbReference type="GO" id="GO:0016747">
    <property type="term" value="F:acyltransferase activity, transferring groups other than amino-acyl groups"/>
    <property type="evidence" value="ECO:0007669"/>
    <property type="project" value="InterPro"/>
</dbReference>
<dbReference type="Proteomes" id="UP000282028">
    <property type="component" value="Unassembled WGS sequence"/>
</dbReference>
<evidence type="ECO:0000313" key="2">
    <source>
        <dbReference type="EMBL" id="RNB66128.1"/>
    </source>
</evidence>
<organism evidence="2 3">
    <name type="scientific">Brevibacillus invocatus</name>
    <dbReference type="NCBI Taxonomy" id="173959"/>
    <lineage>
        <taxon>Bacteria</taxon>
        <taxon>Bacillati</taxon>
        <taxon>Bacillota</taxon>
        <taxon>Bacilli</taxon>
        <taxon>Bacillales</taxon>
        <taxon>Paenibacillaceae</taxon>
        <taxon>Brevibacillus</taxon>
    </lineage>
</organism>
<reference evidence="2 3" key="1">
    <citation type="submission" date="2018-10" db="EMBL/GenBank/DDBJ databases">
        <title>Phylogenomics of Brevibacillus.</title>
        <authorList>
            <person name="Dunlap C."/>
        </authorList>
    </citation>
    <scope>NUCLEOTIDE SEQUENCE [LARGE SCALE GENOMIC DNA]</scope>
    <source>
        <strain evidence="2 3">JCM 12215</strain>
    </source>
</reference>
<name>A0A3M8BRU2_9BACL</name>
<keyword evidence="2" id="KW-0808">Transferase</keyword>
<dbReference type="OrthoDB" id="9789605at2"/>
<dbReference type="InterPro" id="IPR000182">
    <property type="entry name" value="GNAT_dom"/>
</dbReference>
<accession>A0A3M8BRU2</accession>
<proteinExistence type="predicted"/>
<dbReference type="Pfam" id="PF13508">
    <property type="entry name" value="Acetyltransf_7"/>
    <property type="match status" value="1"/>
</dbReference>